<dbReference type="OrthoDB" id="2691912at2"/>
<evidence type="ECO:0000313" key="1">
    <source>
        <dbReference type="EMBL" id="ADU29902.1"/>
    </source>
</evidence>
<dbReference type="KEGG" id="bco:Bcell_1639"/>
<dbReference type="AlphaFoldDB" id="E6TWV2"/>
<dbReference type="HOGENOM" id="CLU_158429_0_0_9"/>
<dbReference type="STRING" id="649639.Bcell_1639"/>
<dbReference type="RefSeq" id="WP_013488239.1">
    <property type="nucleotide sequence ID" value="NC_014829.1"/>
</dbReference>
<dbReference type="EMBL" id="CP002394">
    <property type="protein sequence ID" value="ADU29902.1"/>
    <property type="molecule type" value="Genomic_DNA"/>
</dbReference>
<evidence type="ECO:0008006" key="3">
    <source>
        <dbReference type="Google" id="ProtNLM"/>
    </source>
</evidence>
<evidence type="ECO:0000313" key="2">
    <source>
        <dbReference type="Proteomes" id="UP000001401"/>
    </source>
</evidence>
<dbReference type="Proteomes" id="UP000001401">
    <property type="component" value="Chromosome"/>
</dbReference>
<proteinExistence type="predicted"/>
<keyword evidence="2" id="KW-1185">Reference proteome</keyword>
<gene>
    <name evidence="1" type="ordered locus">Bcell_1639</name>
</gene>
<protein>
    <recommendedName>
        <fullName evidence="3">LysM domain-containing protein</fullName>
    </recommendedName>
</protein>
<reference evidence="1" key="1">
    <citation type="submission" date="2010-12" db="EMBL/GenBank/DDBJ databases">
        <title>Complete sequence of Bacillus cellulosilyticus DSM 2522.</title>
        <authorList>
            <consortium name="US DOE Joint Genome Institute"/>
            <person name="Lucas S."/>
            <person name="Copeland A."/>
            <person name="Lapidus A."/>
            <person name="Cheng J.-F."/>
            <person name="Bruce D."/>
            <person name="Goodwin L."/>
            <person name="Pitluck S."/>
            <person name="Chertkov O."/>
            <person name="Detter J.C."/>
            <person name="Han C."/>
            <person name="Tapia R."/>
            <person name="Land M."/>
            <person name="Hauser L."/>
            <person name="Jeffries C."/>
            <person name="Kyrpides N."/>
            <person name="Ivanova N."/>
            <person name="Mikhailova N."/>
            <person name="Brumm P."/>
            <person name="Mead D."/>
            <person name="Woyke T."/>
        </authorList>
    </citation>
    <scope>NUCLEOTIDE SEQUENCE [LARGE SCALE GENOMIC DNA]</scope>
    <source>
        <strain evidence="1">DSM 2522</strain>
    </source>
</reference>
<sequence length="131" mass="14399">MRPIVGLIIIAVIAISAYYDWNVGTIPHAASPHNGMAEEGSHNTDIDNITEEQNEETESSQVGSISLQFQEVVVGPGQTVYGIVKELNDELIYAPNKVVEDFEALNPSVLSHEIIIGHSYRFPIYSSNTNE</sequence>
<name>E6TWV2_EVAC2</name>
<accession>E6TWV2</accession>
<organism evidence="1 2">
    <name type="scientific">Evansella cellulosilytica (strain ATCC 21833 / DSM 2522 / FERM P-1141 / JCM 9156 / N-4)</name>
    <name type="common">Bacillus cellulosilyticus</name>
    <dbReference type="NCBI Taxonomy" id="649639"/>
    <lineage>
        <taxon>Bacteria</taxon>
        <taxon>Bacillati</taxon>
        <taxon>Bacillota</taxon>
        <taxon>Bacilli</taxon>
        <taxon>Bacillales</taxon>
        <taxon>Bacillaceae</taxon>
        <taxon>Evansella</taxon>
    </lineage>
</organism>